<sequence length="111" mass="12667">MVAFAQIMPHLNVIKQWYLHGVERVDQDNPPVDTLVEDILQADIPVLEDNLVADTLVEEGILRVLDHTVPEDIDLQKETALLEDTVLPEDVVLREDIVHTYPFHLPFFSST</sequence>
<dbReference type="EMBL" id="JACXVP010000008">
    <property type="protein sequence ID" value="KAG5589232.1"/>
    <property type="molecule type" value="Genomic_DNA"/>
</dbReference>
<dbReference type="AlphaFoldDB" id="A0A9J5XQ45"/>
<evidence type="ECO:0000313" key="1">
    <source>
        <dbReference type="EMBL" id="KAG5589232.1"/>
    </source>
</evidence>
<reference evidence="1 2" key="1">
    <citation type="submission" date="2020-09" db="EMBL/GenBank/DDBJ databases">
        <title>De no assembly of potato wild relative species, Solanum commersonii.</title>
        <authorList>
            <person name="Cho K."/>
        </authorList>
    </citation>
    <scope>NUCLEOTIDE SEQUENCE [LARGE SCALE GENOMIC DNA]</scope>
    <source>
        <strain evidence="1">LZ3.2</strain>
        <tissue evidence="1">Leaf</tissue>
    </source>
</reference>
<comment type="caution">
    <text evidence="1">The sequence shown here is derived from an EMBL/GenBank/DDBJ whole genome shotgun (WGS) entry which is preliminary data.</text>
</comment>
<name>A0A9J5XQ45_SOLCO</name>
<dbReference type="Proteomes" id="UP000824120">
    <property type="component" value="Chromosome 8"/>
</dbReference>
<proteinExistence type="predicted"/>
<gene>
    <name evidence="1" type="ORF">H5410_039746</name>
</gene>
<evidence type="ECO:0000313" key="2">
    <source>
        <dbReference type="Proteomes" id="UP000824120"/>
    </source>
</evidence>
<organism evidence="1 2">
    <name type="scientific">Solanum commersonii</name>
    <name type="common">Commerson's wild potato</name>
    <name type="synonym">Commerson's nightshade</name>
    <dbReference type="NCBI Taxonomy" id="4109"/>
    <lineage>
        <taxon>Eukaryota</taxon>
        <taxon>Viridiplantae</taxon>
        <taxon>Streptophyta</taxon>
        <taxon>Embryophyta</taxon>
        <taxon>Tracheophyta</taxon>
        <taxon>Spermatophyta</taxon>
        <taxon>Magnoliopsida</taxon>
        <taxon>eudicotyledons</taxon>
        <taxon>Gunneridae</taxon>
        <taxon>Pentapetalae</taxon>
        <taxon>asterids</taxon>
        <taxon>lamiids</taxon>
        <taxon>Solanales</taxon>
        <taxon>Solanaceae</taxon>
        <taxon>Solanoideae</taxon>
        <taxon>Solaneae</taxon>
        <taxon>Solanum</taxon>
    </lineage>
</organism>
<keyword evidence="2" id="KW-1185">Reference proteome</keyword>
<protein>
    <submittedName>
        <fullName evidence="1">Uncharacterized protein</fullName>
    </submittedName>
</protein>
<accession>A0A9J5XQ45</accession>